<keyword evidence="3" id="KW-1185">Reference proteome</keyword>
<evidence type="ECO:0000313" key="2">
    <source>
        <dbReference type="EMBL" id="OCS92577.1"/>
    </source>
</evidence>
<dbReference type="PANTHER" id="PTHR31446:SF29">
    <property type="entry name" value="ACID PHOSPHATASE_VANADIUM-DEPENDENT HALOPEROXIDASE-RELATED PROTEIN"/>
    <property type="match status" value="1"/>
</dbReference>
<proteinExistence type="predicted"/>
<gene>
    <name evidence="2" type="ORF">A6K76_06760</name>
</gene>
<reference evidence="2 3" key="1">
    <citation type="submission" date="2016-07" db="EMBL/GenBank/DDBJ databases">
        <title>Caryophanon latum genome sequencing.</title>
        <authorList>
            <person name="Verma A."/>
            <person name="Pal Y."/>
            <person name="Krishnamurthi S."/>
        </authorList>
    </citation>
    <scope>NUCLEOTIDE SEQUENCE [LARGE SCALE GENOMIC DNA]</scope>
    <source>
        <strain evidence="2 3">DSM 14151</strain>
    </source>
</reference>
<evidence type="ECO:0000256" key="1">
    <source>
        <dbReference type="SAM" id="Phobius"/>
    </source>
</evidence>
<dbReference type="InterPro" id="IPR003832">
    <property type="entry name" value="DUF212"/>
</dbReference>
<comment type="caution">
    <text evidence="2">The sequence shown here is derived from an EMBL/GenBank/DDBJ whole genome shotgun (WGS) entry which is preliminary data.</text>
</comment>
<organism evidence="2 3">
    <name type="scientific">Caryophanon latum</name>
    <dbReference type="NCBI Taxonomy" id="33977"/>
    <lineage>
        <taxon>Bacteria</taxon>
        <taxon>Bacillati</taxon>
        <taxon>Bacillota</taxon>
        <taxon>Bacilli</taxon>
        <taxon>Bacillales</taxon>
        <taxon>Caryophanaceae</taxon>
        <taxon>Caryophanon</taxon>
    </lineage>
</organism>
<feature type="transmembrane region" description="Helical" evidence="1">
    <location>
        <begin position="9"/>
        <end position="30"/>
    </location>
</feature>
<dbReference type="RefSeq" id="WP_066462474.1">
    <property type="nucleotide sequence ID" value="NZ_MATO01000015.1"/>
</dbReference>
<dbReference type="Proteomes" id="UP000093482">
    <property type="component" value="Unassembled WGS sequence"/>
</dbReference>
<keyword evidence="1" id="KW-0812">Transmembrane</keyword>
<name>A0A1C0YZG3_9BACL</name>
<keyword evidence="1" id="KW-0472">Membrane</keyword>
<dbReference type="EMBL" id="MATO01000015">
    <property type="protein sequence ID" value="OCS92577.1"/>
    <property type="molecule type" value="Genomic_DNA"/>
</dbReference>
<protein>
    <recommendedName>
        <fullName evidence="4">Acid phosphatase</fullName>
    </recommendedName>
</protein>
<evidence type="ECO:0000313" key="3">
    <source>
        <dbReference type="Proteomes" id="UP000093482"/>
    </source>
</evidence>
<dbReference type="Pfam" id="PF02681">
    <property type="entry name" value="DUF212"/>
    <property type="match status" value="1"/>
</dbReference>
<keyword evidence="1" id="KW-1133">Transmembrane helix</keyword>
<feature type="transmembrane region" description="Helical" evidence="1">
    <location>
        <begin position="140"/>
        <end position="157"/>
    </location>
</feature>
<sequence>MELLANEPLLLALACVFIAQLLKVPIHYALTRKFDLSLLNSTGGMPSSHSAAVCALATAIGFEHGLDSGLFAVAAMFAVIVMYDASHVRYEAGQHAASINDLYNQVAQLFDDLRTVNDATRDAVIREDLKTLLGHKKSEVYAGCLTGVLVSTLFYTLF</sequence>
<dbReference type="PANTHER" id="PTHR31446">
    <property type="entry name" value="ACID PHOSPHATASE/VANADIUM-DEPENDENT HALOPEROXIDASE-RELATED PROTEIN"/>
    <property type="match status" value="1"/>
</dbReference>
<feature type="transmembrane region" description="Helical" evidence="1">
    <location>
        <begin position="50"/>
        <end position="83"/>
    </location>
</feature>
<evidence type="ECO:0008006" key="4">
    <source>
        <dbReference type="Google" id="ProtNLM"/>
    </source>
</evidence>
<accession>A0A1C0YZG3</accession>
<dbReference type="AlphaFoldDB" id="A0A1C0YZG3"/>